<keyword evidence="17 20" id="KW-0472">Membrane</keyword>
<dbReference type="InterPro" id="IPR017941">
    <property type="entry name" value="Rieske_2Fe-2S"/>
</dbReference>
<evidence type="ECO:0000256" key="14">
    <source>
        <dbReference type="ARBA" id="ARBA00022989"/>
    </source>
</evidence>
<dbReference type="Gene3D" id="2.102.10.10">
    <property type="entry name" value="Rieske [2Fe-2S] iron-sulphur domain"/>
    <property type="match status" value="1"/>
</dbReference>
<dbReference type="InterPro" id="IPR014349">
    <property type="entry name" value="Rieske_Fe-S_prot"/>
</dbReference>
<evidence type="ECO:0000256" key="7">
    <source>
        <dbReference type="ARBA" id="ARBA00022448"/>
    </source>
</evidence>
<dbReference type="RefSeq" id="WP_119629544.1">
    <property type="nucleotide sequence ID" value="NZ_AP017928.1"/>
</dbReference>
<dbReference type="Proteomes" id="UP000266313">
    <property type="component" value="Chromosome"/>
</dbReference>
<evidence type="ECO:0000313" key="23">
    <source>
        <dbReference type="EMBL" id="BBA34058.1"/>
    </source>
</evidence>
<keyword evidence="13 20" id="KW-0249">Electron transport</keyword>
<dbReference type="SUPFAM" id="SSF50022">
    <property type="entry name" value="ISP domain"/>
    <property type="match status" value="1"/>
</dbReference>
<dbReference type="EC" id="7.1.1.8" evidence="5 20"/>
<evidence type="ECO:0000256" key="2">
    <source>
        <dbReference type="ARBA" id="ARBA00004162"/>
    </source>
</evidence>
<dbReference type="InterPro" id="IPR006311">
    <property type="entry name" value="TAT_signal"/>
</dbReference>
<feature type="domain" description="Rieske" evidence="22">
    <location>
        <begin position="84"/>
        <end position="189"/>
    </location>
</feature>
<evidence type="ECO:0000259" key="22">
    <source>
        <dbReference type="PROSITE" id="PS51296"/>
    </source>
</evidence>
<dbReference type="GO" id="GO:0051537">
    <property type="term" value="F:2 iron, 2 sulfur cluster binding"/>
    <property type="evidence" value="ECO:0007669"/>
    <property type="project" value="UniProtKB-KW"/>
</dbReference>
<dbReference type="KEGG" id="mmai:sS8_2106"/>
<evidence type="ECO:0000256" key="16">
    <source>
        <dbReference type="ARBA" id="ARBA00023014"/>
    </source>
</evidence>
<dbReference type="EMBL" id="AP017928">
    <property type="protein sequence ID" value="BBA34058.1"/>
    <property type="molecule type" value="Genomic_DNA"/>
</dbReference>
<dbReference type="GO" id="GO:0046872">
    <property type="term" value="F:metal ion binding"/>
    <property type="evidence" value="ECO:0007669"/>
    <property type="project" value="UniProtKB-KW"/>
</dbReference>
<keyword evidence="18" id="KW-1015">Disulfide bond</keyword>
<comment type="similarity">
    <text evidence="3">Belongs to the Rieske iron-sulfur protein family.</text>
</comment>
<dbReference type="InterPro" id="IPR005805">
    <property type="entry name" value="Rieske_Fe-S_prot_C"/>
</dbReference>
<dbReference type="PROSITE" id="PS51318">
    <property type="entry name" value="TAT"/>
    <property type="match status" value="1"/>
</dbReference>
<keyword evidence="7 20" id="KW-0813">Transport</keyword>
<dbReference type="InterPro" id="IPR019470">
    <property type="entry name" value="Ubiq_cytC_Rdtase_Fe-S_su_TAT"/>
</dbReference>
<evidence type="ECO:0000256" key="5">
    <source>
        <dbReference type="ARBA" id="ARBA00012951"/>
    </source>
</evidence>
<evidence type="ECO:0000256" key="17">
    <source>
        <dbReference type="ARBA" id="ARBA00023136"/>
    </source>
</evidence>
<evidence type="ECO:0000256" key="3">
    <source>
        <dbReference type="ARBA" id="ARBA00010651"/>
    </source>
</evidence>
<evidence type="ECO:0000256" key="15">
    <source>
        <dbReference type="ARBA" id="ARBA00023004"/>
    </source>
</evidence>
<evidence type="ECO:0000256" key="11">
    <source>
        <dbReference type="ARBA" id="ARBA00022723"/>
    </source>
</evidence>
<evidence type="ECO:0000256" key="19">
    <source>
        <dbReference type="ARBA" id="ARBA00029351"/>
    </source>
</evidence>
<keyword evidence="24" id="KW-1185">Reference proteome</keyword>
<dbReference type="Gene3D" id="1.20.5.510">
    <property type="entry name" value="Single helix bin"/>
    <property type="match status" value="1"/>
</dbReference>
<dbReference type="InterPro" id="IPR006317">
    <property type="entry name" value="Ubiquinol_cyt_c_Rdtase_Fe-S-su"/>
</dbReference>
<dbReference type="Pfam" id="PF10399">
    <property type="entry name" value="UCR_Fe-S_N"/>
    <property type="match status" value="1"/>
</dbReference>
<comment type="miscellaneous">
    <text evidence="20">The Rieske protein is a high potential 2Fe-2S protein.</text>
</comment>
<comment type="subunit">
    <text evidence="4 21">The main subunits of complex b-c1 are: cytochrome b, cytochrome c1 and the Rieske protein.</text>
</comment>
<feature type="transmembrane region" description="Helical" evidence="20">
    <location>
        <begin position="13"/>
        <end position="34"/>
    </location>
</feature>
<dbReference type="GO" id="GO:0008121">
    <property type="term" value="F:quinol-cytochrome-c reductase activity"/>
    <property type="evidence" value="ECO:0007669"/>
    <property type="project" value="UniProtKB-EC"/>
</dbReference>
<keyword evidence="14 20" id="KW-1133">Transmembrane helix</keyword>
<sequence length="196" mass="21194">MTTEGVDIEKRRFLTQAAAVIGAIGTGAAAVPFISSMKPSAKAEALGAPVEVDISKIEPGQLIRVLWRGKPVWILHRTPNVLAALPTLDDQLRDPQSKQSEQPKAMANELRSLKPEIFVAVGICTHLGCSPVYRPEIAPADLGPEWKGGFFCPCHGSRFDLAGRVYKAVPAPTNLEIPPYHYTSDTRILIGLSGEE</sequence>
<keyword evidence="15" id="KW-0408">Iron</keyword>
<keyword evidence="16" id="KW-0411">Iron-sulfur</keyword>
<keyword evidence="8" id="KW-1003">Cell membrane</keyword>
<dbReference type="PROSITE" id="PS51296">
    <property type="entry name" value="RIESKE"/>
    <property type="match status" value="1"/>
</dbReference>
<dbReference type="InterPro" id="IPR036922">
    <property type="entry name" value="Rieske_2Fe-2S_sf"/>
</dbReference>
<dbReference type="PRINTS" id="PR00162">
    <property type="entry name" value="RIESKE"/>
</dbReference>
<dbReference type="OrthoDB" id="9767869at2"/>
<keyword evidence="9 20" id="KW-0812">Transmembrane</keyword>
<evidence type="ECO:0000256" key="18">
    <source>
        <dbReference type="ARBA" id="ARBA00023157"/>
    </source>
</evidence>
<evidence type="ECO:0000313" key="24">
    <source>
        <dbReference type="Proteomes" id="UP000266313"/>
    </source>
</evidence>
<gene>
    <name evidence="23" type="ORF">sS8_2106</name>
</gene>
<comment type="cofactor">
    <cofactor evidence="20">
        <name>[2Fe-2S] cluster</name>
        <dbReference type="ChEBI" id="CHEBI:190135"/>
    </cofactor>
    <text evidence="20">Binds 1 [2Fe-2S] cluster per subunit.</text>
</comment>
<keyword evidence="11" id="KW-0479">Metal-binding</keyword>
<evidence type="ECO:0000256" key="1">
    <source>
        <dbReference type="ARBA" id="ARBA00002444"/>
    </source>
</evidence>
<accession>A0A250KR14</accession>
<dbReference type="GO" id="GO:0005886">
    <property type="term" value="C:plasma membrane"/>
    <property type="evidence" value="ECO:0007669"/>
    <property type="project" value="UniProtKB-SubCell"/>
</dbReference>
<dbReference type="PANTHER" id="PTHR10134">
    <property type="entry name" value="CYTOCHROME B-C1 COMPLEX SUBUNIT RIESKE, MITOCHONDRIAL"/>
    <property type="match status" value="1"/>
</dbReference>
<evidence type="ECO:0000256" key="10">
    <source>
        <dbReference type="ARBA" id="ARBA00022714"/>
    </source>
</evidence>
<evidence type="ECO:0000256" key="12">
    <source>
        <dbReference type="ARBA" id="ARBA00022967"/>
    </source>
</evidence>
<name>A0A250KR14_9GAMM</name>
<reference evidence="23 24" key="1">
    <citation type="submission" date="2016-12" db="EMBL/GenBank/DDBJ databases">
        <title>Genome sequencing of Methylocaldum marinum.</title>
        <authorList>
            <person name="Takeuchi M."/>
            <person name="Kamagata Y."/>
            <person name="Hiraoka S."/>
            <person name="Oshima K."/>
            <person name="Hattori M."/>
            <person name="Iwasaki W."/>
        </authorList>
    </citation>
    <scope>NUCLEOTIDE SEQUENCE [LARGE SCALE GENOMIC DNA]</scope>
    <source>
        <strain evidence="23 24">S8</strain>
    </source>
</reference>
<dbReference type="Pfam" id="PF00355">
    <property type="entry name" value="Rieske"/>
    <property type="match status" value="1"/>
</dbReference>
<protein>
    <recommendedName>
        <fullName evidence="6 20">Ubiquinol-cytochrome c reductase iron-sulfur subunit</fullName>
        <ecNumber evidence="5 20">7.1.1.8</ecNumber>
    </recommendedName>
</protein>
<dbReference type="AlphaFoldDB" id="A0A250KR14"/>
<comment type="function">
    <text evidence="1">Component of the ubiquinol-cytochrome c reductase complex (complex III or cytochrome b-c1 complex), which is a respiratory chain that generates an electrochemical potential coupled to ATP synthesis.</text>
</comment>
<proteinExistence type="inferred from homology"/>
<evidence type="ECO:0000256" key="9">
    <source>
        <dbReference type="ARBA" id="ARBA00022692"/>
    </source>
</evidence>
<evidence type="ECO:0000256" key="13">
    <source>
        <dbReference type="ARBA" id="ARBA00022982"/>
    </source>
</evidence>
<evidence type="ECO:0000256" key="6">
    <source>
        <dbReference type="ARBA" id="ARBA00019816"/>
    </source>
</evidence>
<keyword evidence="10" id="KW-0001">2Fe-2S</keyword>
<evidence type="ECO:0000256" key="4">
    <source>
        <dbReference type="ARBA" id="ARBA00011649"/>
    </source>
</evidence>
<dbReference type="CDD" id="cd03470">
    <property type="entry name" value="Rieske_cytochrome_bc1"/>
    <property type="match status" value="1"/>
</dbReference>
<keyword evidence="12" id="KW-1278">Translocase</keyword>
<evidence type="ECO:0000256" key="21">
    <source>
        <dbReference type="RuleBase" id="RU004497"/>
    </source>
</evidence>
<comment type="subcellular location">
    <subcellularLocation>
        <location evidence="2">Cell membrane</location>
        <topology evidence="2">Single-pass membrane protein</topology>
    </subcellularLocation>
</comment>
<evidence type="ECO:0000256" key="8">
    <source>
        <dbReference type="ARBA" id="ARBA00022475"/>
    </source>
</evidence>
<organism evidence="23 24">
    <name type="scientific">Methylocaldum marinum</name>
    <dbReference type="NCBI Taxonomy" id="1432792"/>
    <lineage>
        <taxon>Bacteria</taxon>
        <taxon>Pseudomonadati</taxon>
        <taxon>Pseudomonadota</taxon>
        <taxon>Gammaproteobacteria</taxon>
        <taxon>Methylococcales</taxon>
        <taxon>Methylococcaceae</taxon>
        <taxon>Methylocaldum</taxon>
    </lineage>
</organism>
<comment type="catalytic activity">
    <reaction evidence="19 20">
        <text>a quinol + 2 Fe(III)-[cytochrome c](out) = a quinone + 2 Fe(II)-[cytochrome c](out) + 2 H(+)(out)</text>
        <dbReference type="Rhea" id="RHEA:11484"/>
        <dbReference type="Rhea" id="RHEA-COMP:10350"/>
        <dbReference type="Rhea" id="RHEA-COMP:14399"/>
        <dbReference type="ChEBI" id="CHEBI:15378"/>
        <dbReference type="ChEBI" id="CHEBI:24646"/>
        <dbReference type="ChEBI" id="CHEBI:29033"/>
        <dbReference type="ChEBI" id="CHEBI:29034"/>
        <dbReference type="ChEBI" id="CHEBI:132124"/>
        <dbReference type="EC" id="7.1.1.8"/>
    </reaction>
</comment>
<evidence type="ECO:0000256" key="20">
    <source>
        <dbReference type="RuleBase" id="RU004494"/>
    </source>
</evidence>
<dbReference type="NCBIfam" id="TIGR01416">
    <property type="entry name" value="Rieske_proteo"/>
    <property type="match status" value="1"/>
</dbReference>